<gene>
    <name evidence="2" type="ORF">BCR39DRAFT_507286</name>
</gene>
<proteinExistence type="predicted"/>
<dbReference type="EMBL" id="MCFC01000063">
    <property type="protein sequence ID" value="ORY24855.1"/>
    <property type="molecule type" value="Genomic_DNA"/>
</dbReference>
<accession>A0A1Y2ASB2</accession>
<evidence type="ECO:0000313" key="3">
    <source>
        <dbReference type="Proteomes" id="UP000193986"/>
    </source>
</evidence>
<sequence length="315" mass="35000">MSDDYSLNNQHSGRPPTSWGYFGELPTELDDAIFDRVVGVAGEEDRQLRRKLAQINRHIRNHVQSRYSRDTDYLLFCNGPLTYLIDDRNDIFPTGALTGREESAPTGVSSPVGDSPKFQSEWERSTLPAKSLTIDISGRYSRHANPQELTRLVFDFPGTLLKQITQVTFLNTRVQARFSSLNHVHSHLKATQVTHVILGSHAHPWGLDCKSYFDSSQITATKIVLEALPNLPHLANITPANDSIVNGMDIYPIPLDSLTLNFSNGLQHPSTLTTLISSQTERLIDPDRAFNLTINIPNSSDGTNPVADEQVSGIV</sequence>
<dbReference type="AlphaFoldDB" id="A0A1Y2ASB2"/>
<evidence type="ECO:0000313" key="2">
    <source>
        <dbReference type="EMBL" id="ORY24855.1"/>
    </source>
</evidence>
<feature type="region of interest" description="Disordered" evidence="1">
    <location>
        <begin position="98"/>
        <end position="120"/>
    </location>
</feature>
<name>A0A1Y2ASB2_9TREE</name>
<organism evidence="2 3">
    <name type="scientific">Naematelia encephala</name>
    <dbReference type="NCBI Taxonomy" id="71784"/>
    <lineage>
        <taxon>Eukaryota</taxon>
        <taxon>Fungi</taxon>
        <taxon>Dikarya</taxon>
        <taxon>Basidiomycota</taxon>
        <taxon>Agaricomycotina</taxon>
        <taxon>Tremellomycetes</taxon>
        <taxon>Tremellales</taxon>
        <taxon>Naemateliaceae</taxon>
        <taxon>Naematelia</taxon>
    </lineage>
</organism>
<protein>
    <submittedName>
        <fullName evidence="2">Uncharacterized protein</fullName>
    </submittedName>
</protein>
<keyword evidence="3" id="KW-1185">Reference proteome</keyword>
<comment type="caution">
    <text evidence="2">The sequence shown here is derived from an EMBL/GenBank/DDBJ whole genome shotgun (WGS) entry which is preliminary data.</text>
</comment>
<dbReference type="Proteomes" id="UP000193986">
    <property type="component" value="Unassembled WGS sequence"/>
</dbReference>
<reference evidence="2 3" key="1">
    <citation type="submission" date="2016-07" db="EMBL/GenBank/DDBJ databases">
        <title>Pervasive Adenine N6-methylation of Active Genes in Fungi.</title>
        <authorList>
            <consortium name="DOE Joint Genome Institute"/>
            <person name="Mondo S.J."/>
            <person name="Dannebaum R.O."/>
            <person name="Kuo R.C."/>
            <person name="Labutti K."/>
            <person name="Haridas S."/>
            <person name="Kuo A."/>
            <person name="Salamov A."/>
            <person name="Ahrendt S.R."/>
            <person name="Lipzen A."/>
            <person name="Sullivan W."/>
            <person name="Andreopoulos W.B."/>
            <person name="Clum A."/>
            <person name="Lindquist E."/>
            <person name="Daum C."/>
            <person name="Ramamoorthy G.K."/>
            <person name="Gryganskyi A."/>
            <person name="Culley D."/>
            <person name="Magnuson J.K."/>
            <person name="James T.Y."/>
            <person name="O'Malley M.A."/>
            <person name="Stajich J.E."/>
            <person name="Spatafora J.W."/>
            <person name="Visel A."/>
            <person name="Grigoriev I.V."/>
        </authorList>
    </citation>
    <scope>NUCLEOTIDE SEQUENCE [LARGE SCALE GENOMIC DNA]</scope>
    <source>
        <strain evidence="2 3">68-887.2</strain>
    </source>
</reference>
<dbReference type="InParanoid" id="A0A1Y2ASB2"/>
<evidence type="ECO:0000256" key="1">
    <source>
        <dbReference type="SAM" id="MobiDB-lite"/>
    </source>
</evidence>